<dbReference type="Gene3D" id="3.30.70.270">
    <property type="match status" value="1"/>
</dbReference>
<feature type="domain" description="GGDEF" evidence="5">
    <location>
        <begin position="214"/>
        <end position="346"/>
    </location>
</feature>
<keyword evidence="4" id="KW-0812">Transmembrane</keyword>
<dbReference type="SMART" id="SM00267">
    <property type="entry name" value="GGDEF"/>
    <property type="match status" value="1"/>
</dbReference>
<evidence type="ECO:0000256" key="4">
    <source>
        <dbReference type="SAM" id="Phobius"/>
    </source>
</evidence>
<dbReference type="Proteomes" id="UP000594430">
    <property type="component" value="Chromosome"/>
</dbReference>
<evidence type="ECO:0000259" key="5">
    <source>
        <dbReference type="PROSITE" id="PS50887"/>
    </source>
</evidence>
<dbReference type="Pfam" id="PF05230">
    <property type="entry name" value="MASE2"/>
    <property type="match status" value="1"/>
</dbReference>
<dbReference type="AlphaFoldDB" id="A0A7S9Q7N2"/>
<gene>
    <name evidence="6" type="ORF">IZU98_18380</name>
</gene>
<proteinExistence type="predicted"/>
<dbReference type="EC" id="2.7.7.65" evidence="3"/>
<dbReference type="GO" id="GO:1902201">
    <property type="term" value="P:negative regulation of bacterial-type flagellum-dependent cell motility"/>
    <property type="evidence" value="ECO:0007669"/>
    <property type="project" value="TreeGrafter"/>
</dbReference>
<sequence length="351" mass="38197">MIERTGTGLSFAKRMYAPRAIGTGLGFFCVLIGIAPLQPEWWVWALLLAHGFVWPHLAFQIARVSAQPYKTEQRNLVVDGFAGGCWAGAMGLNPLPCVIILSMIAMDKIAAGGWPLLIRTVIAQGIGIALGLWLFAPPLFPATTQVQMLACLPILLIYPMAIGMICYQVTVQLGQHKRALARMSQTDSLTGLSNHGAWQELLLREFARCRANAGSSCLALIDVDHFKQVNDRHGHQVGDNILRVISATLSFHLRKHDPAARYGGDEFCVMLPDTTPGQARDVLERLRLAVEAFRDPALPHLTLSLSIGIAPYHAGITDAQAWLHAADMALYAAKRAGRNCIVLAPQASEPA</sequence>
<dbReference type="GO" id="GO:0005886">
    <property type="term" value="C:plasma membrane"/>
    <property type="evidence" value="ECO:0007669"/>
    <property type="project" value="UniProtKB-SubCell"/>
</dbReference>
<dbReference type="InterPro" id="IPR007894">
    <property type="entry name" value="MASE2"/>
</dbReference>
<evidence type="ECO:0000256" key="2">
    <source>
        <dbReference type="ARBA" id="ARBA00004533"/>
    </source>
</evidence>
<feature type="transmembrane region" description="Helical" evidence="4">
    <location>
        <begin position="116"/>
        <end position="136"/>
    </location>
</feature>
<dbReference type="PROSITE" id="PS50887">
    <property type="entry name" value="GGDEF"/>
    <property type="match status" value="1"/>
</dbReference>
<dbReference type="InterPro" id="IPR050469">
    <property type="entry name" value="Diguanylate_Cyclase"/>
</dbReference>
<comment type="cofactor">
    <cofactor evidence="1">
        <name>Mg(2+)</name>
        <dbReference type="ChEBI" id="CHEBI:18420"/>
    </cofactor>
</comment>
<evidence type="ECO:0000256" key="1">
    <source>
        <dbReference type="ARBA" id="ARBA00001946"/>
    </source>
</evidence>
<dbReference type="InterPro" id="IPR000160">
    <property type="entry name" value="GGDEF_dom"/>
</dbReference>
<evidence type="ECO:0000256" key="3">
    <source>
        <dbReference type="ARBA" id="ARBA00012528"/>
    </source>
</evidence>
<dbReference type="FunFam" id="3.30.70.270:FF:000001">
    <property type="entry name" value="Diguanylate cyclase domain protein"/>
    <property type="match status" value="1"/>
</dbReference>
<protein>
    <recommendedName>
        <fullName evidence="3">diguanylate cyclase</fullName>
        <ecNumber evidence="3">2.7.7.65</ecNumber>
    </recommendedName>
</protein>
<dbReference type="PANTHER" id="PTHR45138:SF24">
    <property type="entry name" value="DIGUANYLATE CYCLASE DGCC-RELATED"/>
    <property type="match status" value="1"/>
</dbReference>
<dbReference type="RefSeq" id="WP_196110163.1">
    <property type="nucleotide sequence ID" value="NZ_CP064946.1"/>
</dbReference>
<dbReference type="CDD" id="cd01949">
    <property type="entry name" value="GGDEF"/>
    <property type="match status" value="1"/>
</dbReference>
<keyword evidence="4" id="KW-0472">Membrane</keyword>
<dbReference type="SUPFAM" id="SSF55073">
    <property type="entry name" value="Nucleotide cyclase"/>
    <property type="match status" value="1"/>
</dbReference>
<dbReference type="NCBIfam" id="TIGR00254">
    <property type="entry name" value="GGDEF"/>
    <property type="match status" value="1"/>
</dbReference>
<feature type="transmembrane region" description="Helical" evidence="4">
    <location>
        <begin position="148"/>
        <end position="170"/>
    </location>
</feature>
<feature type="transmembrane region" description="Helical" evidence="4">
    <location>
        <begin position="16"/>
        <end position="35"/>
    </location>
</feature>
<feature type="transmembrane region" description="Helical" evidence="4">
    <location>
        <begin position="41"/>
        <end position="59"/>
    </location>
</feature>
<dbReference type="GO" id="GO:0052621">
    <property type="term" value="F:diguanylate cyclase activity"/>
    <property type="evidence" value="ECO:0007669"/>
    <property type="project" value="UniProtKB-EC"/>
</dbReference>
<dbReference type="InterPro" id="IPR043128">
    <property type="entry name" value="Rev_trsase/Diguanyl_cyclase"/>
</dbReference>
<feature type="transmembrane region" description="Helical" evidence="4">
    <location>
        <begin position="80"/>
        <end position="104"/>
    </location>
</feature>
<evidence type="ECO:0000313" key="6">
    <source>
        <dbReference type="EMBL" id="QPH48337.1"/>
    </source>
</evidence>
<accession>A0A7S9Q7N2</accession>
<name>A0A7S9Q7N2_9PSED</name>
<comment type="subcellular location">
    <subcellularLocation>
        <location evidence="2">Cell inner membrane</location>
    </subcellularLocation>
</comment>
<dbReference type="EMBL" id="CP064946">
    <property type="protein sequence ID" value="QPH48337.1"/>
    <property type="molecule type" value="Genomic_DNA"/>
</dbReference>
<dbReference type="PANTHER" id="PTHR45138">
    <property type="entry name" value="REGULATORY COMPONENTS OF SENSORY TRANSDUCTION SYSTEM"/>
    <property type="match status" value="1"/>
</dbReference>
<organism evidence="6 7">
    <name type="scientific">Pseudomonas fulva</name>
    <dbReference type="NCBI Taxonomy" id="47880"/>
    <lineage>
        <taxon>Bacteria</taxon>
        <taxon>Pseudomonadati</taxon>
        <taxon>Pseudomonadota</taxon>
        <taxon>Gammaproteobacteria</taxon>
        <taxon>Pseudomonadales</taxon>
        <taxon>Pseudomonadaceae</taxon>
        <taxon>Pseudomonas</taxon>
    </lineage>
</organism>
<dbReference type="InterPro" id="IPR029787">
    <property type="entry name" value="Nucleotide_cyclase"/>
</dbReference>
<dbReference type="GO" id="GO:0043709">
    <property type="term" value="P:cell adhesion involved in single-species biofilm formation"/>
    <property type="evidence" value="ECO:0007669"/>
    <property type="project" value="TreeGrafter"/>
</dbReference>
<dbReference type="Pfam" id="PF00990">
    <property type="entry name" value="GGDEF"/>
    <property type="match status" value="1"/>
</dbReference>
<keyword evidence="4" id="KW-1133">Transmembrane helix</keyword>
<reference evidence="6 7" key="1">
    <citation type="submission" date="2020-11" db="EMBL/GenBank/DDBJ databases">
        <title>Pseudomonas fulva producing VIM-24.</title>
        <authorList>
            <person name="Liu S."/>
        </authorList>
    </citation>
    <scope>NUCLEOTIDE SEQUENCE [LARGE SCALE GENOMIC DNA]</scope>
    <source>
        <strain evidence="6 7">ZDHY414</strain>
    </source>
</reference>
<evidence type="ECO:0000313" key="7">
    <source>
        <dbReference type="Proteomes" id="UP000594430"/>
    </source>
</evidence>